<evidence type="ECO:0000313" key="2">
    <source>
        <dbReference type="Proteomes" id="UP001057402"/>
    </source>
</evidence>
<accession>A0ACB9LIH6</accession>
<comment type="caution">
    <text evidence="1">The sequence shown here is derived from an EMBL/GenBank/DDBJ whole genome shotgun (WGS) entry which is preliminary data.</text>
</comment>
<sequence>MSLTPSKLELIGREGFDMIDKHFGRRRRETLPPPMPAFKEAENNRYQPVVITRVTEFRWYIPDGEEKLPASMDTAGKADILSKAHSTILLSLADEVLREVLGNKTAASLWKTLEDKYQNKSLTNRLYLKQRLYTLWMTESASVKEHVDNFNRIVLDLQGVDVKIDDEDQALILLCYLPSSYENFVDTMLYGRETISVSDVKDALQSKELKKKVSESYEGGSESGLVISRGRNKERGGGKKGKSRSKSNSKGPRCYHCKESGHFRRDCPQRKTGKESRESDSKAIASIVRESSDEGEYEGSDVLTVATSSLTDTWITDSGASYHMTFNKDWFTSFKKWNSSVRLGDDKAIPVLGKQRKKRELDDLAVIVMLSKRWSLMSKLRIGY</sequence>
<protein>
    <submittedName>
        <fullName evidence="1">Uncharacterized protein</fullName>
    </submittedName>
</protein>
<evidence type="ECO:0000313" key="1">
    <source>
        <dbReference type="EMBL" id="KAI4311141.1"/>
    </source>
</evidence>
<dbReference type="EMBL" id="CM042890">
    <property type="protein sequence ID" value="KAI4311141.1"/>
    <property type="molecule type" value="Genomic_DNA"/>
</dbReference>
<reference evidence="2" key="1">
    <citation type="journal article" date="2023" name="Front. Plant Sci.">
        <title>Chromosomal-level genome assembly of Melastoma candidum provides insights into trichome evolution.</title>
        <authorList>
            <person name="Zhong Y."/>
            <person name="Wu W."/>
            <person name="Sun C."/>
            <person name="Zou P."/>
            <person name="Liu Y."/>
            <person name="Dai S."/>
            <person name="Zhou R."/>
        </authorList>
    </citation>
    <scope>NUCLEOTIDE SEQUENCE [LARGE SCALE GENOMIC DNA]</scope>
</reference>
<organism evidence="1 2">
    <name type="scientific">Melastoma candidum</name>
    <dbReference type="NCBI Taxonomy" id="119954"/>
    <lineage>
        <taxon>Eukaryota</taxon>
        <taxon>Viridiplantae</taxon>
        <taxon>Streptophyta</taxon>
        <taxon>Embryophyta</taxon>
        <taxon>Tracheophyta</taxon>
        <taxon>Spermatophyta</taxon>
        <taxon>Magnoliopsida</taxon>
        <taxon>eudicotyledons</taxon>
        <taxon>Gunneridae</taxon>
        <taxon>Pentapetalae</taxon>
        <taxon>rosids</taxon>
        <taxon>malvids</taxon>
        <taxon>Myrtales</taxon>
        <taxon>Melastomataceae</taxon>
        <taxon>Melastomatoideae</taxon>
        <taxon>Melastomateae</taxon>
        <taxon>Melastoma</taxon>
    </lineage>
</organism>
<name>A0ACB9LIH6_9MYRT</name>
<proteinExistence type="predicted"/>
<gene>
    <name evidence="1" type="ORF">MLD38_036060</name>
</gene>
<dbReference type="Proteomes" id="UP001057402">
    <property type="component" value="Chromosome 11"/>
</dbReference>
<keyword evidence="2" id="KW-1185">Reference proteome</keyword>